<evidence type="ECO:0000259" key="2">
    <source>
        <dbReference type="Pfam" id="PF02746"/>
    </source>
</evidence>
<organism evidence="4">
    <name type="scientific">marine metagenome</name>
    <dbReference type="NCBI Taxonomy" id="408172"/>
    <lineage>
        <taxon>unclassified sequences</taxon>
        <taxon>metagenomes</taxon>
        <taxon>ecological metagenomes</taxon>
    </lineage>
</organism>
<keyword evidence="1" id="KW-0456">Lyase</keyword>
<dbReference type="InterPro" id="IPR013341">
    <property type="entry name" value="Mandelate_racemase_N_dom"/>
</dbReference>
<dbReference type="Gene3D" id="3.30.390.10">
    <property type="entry name" value="Enolase-like, N-terminal domain"/>
    <property type="match status" value="1"/>
</dbReference>
<evidence type="ECO:0000313" key="4">
    <source>
        <dbReference type="EMBL" id="SVB11875.1"/>
    </source>
</evidence>
<feature type="domain" description="Mandelate racemase/muconate lactonizing enzyme N-terminal" evidence="2">
    <location>
        <begin position="18"/>
        <end position="111"/>
    </location>
</feature>
<dbReference type="SUPFAM" id="SSF51604">
    <property type="entry name" value="Enolase C-terminal domain-like"/>
    <property type="match status" value="1"/>
</dbReference>
<name>A0A382BDI4_9ZZZZ</name>
<dbReference type="InterPro" id="IPR034593">
    <property type="entry name" value="DgoD-like"/>
</dbReference>
<dbReference type="PANTHER" id="PTHR48080:SF2">
    <property type="entry name" value="D-GALACTONATE DEHYDRATASE"/>
    <property type="match status" value="1"/>
</dbReference>
<dbReference type="GO" id="GO:0009063">
    <property type="term" value="P:amino acid catabolic process"/>
    <property type="evidence" value="ECO:0007669"/>
    <property type="project" value="InterPro"/>
</dbReference>
<gene>
    <name evidence="4" type="ORF">METZ01_LOCUS164729</name>
</gene>
<feature type="non-terminal residue" evidence="4">
    <location>
        <position position="258"/>
    </location>
</feature>
<dbReference type="InterPro" id="IPR018110">
    <property type="entry name" value="Mandel_Rmase/mucon_lact_enz_CS"/>
</dbReference>
<feature type="domain" description="Enolase C-terminal" evidence="3">
    <location>
        <begin position="166"/>
        <end position="255"/>
    </location>
</feature>
<dbReference type="AlphaFoldDB" id="A0A382BDI4"/>
<dbReference type="GO" id="GO:0016829">
    <property type="term" value="F:lyase activity"/>
    <property type="evidence" value="ECO:0007669"/>
    <property type="project" value="UniProtKB-KW"/>
</dbReference>
<proteinExistence type="predicted"/>
<accession>A0A382BDI4</accession>
<protein>
    <recommendedName>
        <fullName evidence="5">Mandelate racemase/muconate lactonizing enzyme C-terminal domain-containing protein</fullName>
    </recommendedName>
</protein>
<evidence type="ECO:0008006" key="5">
    <source>
        <dbReference type="Google" id="ProtNLM"/>
    </source>
</evidence>
<sequence length="258" mass="28622">MSKITAIETIHPSEVMPNLMLLRIHTDDGVIGHGETYFTPEAIAALIHDWMARRLIGADALAVESHWRFLYERSRSFGQPGAEMRALSAVDLALWDILGQTCGQPVWRLLGGPVRETIRIYNTCGGPNYGAAAKEGKESLDWPGYGDEGEPGPLQDNWASFHAAGDLAAELVSEGIGGMKLWPFDRFAHAKGGHQISWEDLETGMEPLREIRERVGMQIEIMVEGHAFFQLPAALRLADALREIKPCWLEDILPLDNP</sequence>
<dbReference type="Gene3D" id="3.20.20.120">
    <property type="entry name" value="Enolase-like C-terminal domain"/>
    <property type="match status" value="1"/>
</dbReference>
<dbReference type="PANTHER" id="PTHR48080">
    <property type="entry name" value="D-GALACTONATE DEHYDRATASE-RELATED"/>
    <property type="match status" value="1"/>
</dbReference>
<evidence type="ECO:0000256" key="1">
    <source>
        <dbReference type="ARBA" id="ARBA00023239"/>
    </source>
</evidence>
<dbReference type="InterPro" id="IPR029017">
    <property type="entry name" value="Enolase-like_N"/>
</dbReference>
<dbReference type="CDD" id="cd03316">
    <property type="entry name" value="MR_like"/>
    <property type="match status" value="1"/>
</dbReference>
<dbReference type="SUPFAM" id="SSF54826">
    <property type="entry name" value="Enolase N-terminal domain-like"/>
    <property type="match status" value="1"/>
</dbReference>
<dbReference type="Pfam" id="PF02746">
    <property type="entry name" value="MR_MLE_N"/>
    <property type="match status" value="1"/>
</dbReference>
<dbReference type="InterPro" id="IPR036849">
    <property type="entry name" value="Enolase-like_C_sf"/>
</dbReference>
<dbReference type="EMBL" id="UINC01029335">
    <property type="protein sequence ID" value="SVB11875.1"/>
    <property type="molecule type" value="Genomic_DNA"/>
</dbReference>
<reference evidence="4" key="1">
    <citation type="submission" date="2018-05" db="EMBL/GenBank/DDBJ databases">
        <authorList>
            <person name="Lanie J.A."/>
            <person name="Ng W.-L."/>
            <person name="Kazmierczak K.M."/>
            <person name="Andrzejewski T.M."/>
            <person name="Davidsen T.M."/>
            <person name="Wayne K.J."/>
            <person name="Tettelin H."/>
            <person name="Glass J.I."/>
            <person name="Rusch D."/>
            <person name="Podicherti R."/>
            <person name="Tsui H.-C.T."/>
            <person name="Winkler M.E."/>
        </authorList>
    </citation>
    <scope>NUCLEOTIDE SEQUENCE</scope>
</reference>
<dbReference type="PROSITE" id="PS00908">
    <property type="entry name" value="MR_MLE_1"/>
    <property type="match status" value="1"/>
</dbReference>
<dbReference type="Pfam" id="PF13378">
    <property type="entry name" value="MR_MLE_C"/>
    <property type="match status" value="1"/>
</dbReference>
<evidence type="ECO:0000259" key="3">
    <source>
        <dbReference type="Pfam" id="PF13378"/>
    </source>
</evidence>
<dbReference type="InterPro" id="IPR029065">
    <property type="entry name" value="Enolase_C-like"/>
</dbReference>